<evidence type="ECO:0000256" key="1">
    <source>
        <dbReference type="ARBA" id="ARBA00022553"/>
    </source>
</evidence>
<dbReference type="PROSITE" id="PS50006">
    <property type="entry name" value="FHA_DOMAIN"/>
    <property type="match status" value="1"/>
</dbReference>
<dbReference type="InterPro" id="IPR032030">
    <property type="entry name" value="YscD_cytoplasmic_dom"/>
</dbReference>
<keyword evidence="5" id="KW-0812">Transmembrane</keyword>
<dbReference type="SUPFAM" id="SSF49879">
    <property type="entry name" value="SMAD/FHA domain"/>
    <property type="match status" value="1"/>
</dbReference>
<feature type="transmembrane region" description="Helical" evidence="5">
    <location>
        <begin position="274"/>
        <end position="291"/>
    </location>
</feature>
<keyword evidence="5" id="KW-1133">Transmembrane helix</keyword>
<feature type="domain" description="FtsK" evidence="7">
    <location>
        <begin position="703"/>
        <end position="891"/>
    </location>
</feature>
<dbReference type="Pfam" id="PF16697">
    <property type="entry name" value="Yop-YscD_cpl"/>
    <property type="match status" value="1"/>
</dbReference>
<feature type="domain" description="FtsK" evidence="7">
    <location>
        <begin position="1029"/>
        <end position="1218"/>
    </location>
</feature>
<evidence type="ECO:0000313" key="8">
    <source>
        <dbReference type="EMBL" id="PVZ96029.1"/>
    </source>
</evidence>
<feature type="domain" description="FHA" evidence="6">
    <location>
        <begin position="132"/>
        <end position="180"/>
    </location>
</feature>
<gene>
    <name evidence="8" type="ORF">DDQ50_06190</name>
</gene>
<proteinExistence type="predicted"/>
<dbReference type="PANTHER" id="PTHR22683">
    <property type="entry name" value="SPORULATION PROTEIN RELATED"/>
    <property type="match status" value="1"/>
</dbReference>
<evidence type="ECO:0000256" key="4">
    <source>
        <dbReference type="PROSITE-ProRule" id="PRU00289"/>
    </source>
</evidence>
<keyword evidence="9" id="KW-1185">Reference proteome</keyword>
<organism evidence="8 9">
    <name type="scientific">Amnibacterium flavum</name>
    <dbReference type="NCBI Taxonomy" id="2173173"/>
    <lineage>
        <taxon>Bacteria</taxon>
        <taxon>Bacillati</taxon>
        <taxon>Actinomycetota</taxon>
        <taxon>Actinomycetes</taxon>
        <taxon>Micrococcales</taxon>
        <taxon>Microbacteriaceae</taxon>
        <taxon>Amnibacterium</taxon>
    </lineage>
</organism>
<dbReference type="GO" id="GO:0005524">
    <property type="term" value="F:ATP binding"/>
    <property type="evidence" value="ECO:0007669"/>
    <property type="project" value="UniProtKB-UniRule"/>
</dbReference>
<feature type="binding site" evidence="4">
    <location>
        <begin position="721"/>
        <end position="728"/>
    </location>
    <ligand>
        <name>ATP</name>
        <dbReference type="ChEBI" id="CHEBI:30616"/>
    </ligand>
</feature>
<dbReference type="Gene3D" id="2.60.200.20">
    <property type="match status" value="1"/>
</dbReference>
<dbReference type="InterPro" id="IPR002543">
    <property type="entry name" value="FtsK_dom"/>
</dbReference>
<accession>A0A2V1HXH5</accession>
<dbReference type="Gene3D" id="3.40.50.300">
    <property type="entry name" value="P-loop containing nucleotide triphosphate hydrolases"/>
    <property type="match status" value="4"/>
</dbReference>
<evidence type="ECO:0000256" key="5">
    <source>
        <dbReference type="SAM" id="Phobius"/>
    </source>
</evidence>
<dbReference type="EMBL" id="QEOP01000001">
    <property type="protein sequence ID" value="PVZ96029.1"/>
    <property type="molecule type" value="Genomic_DNA"/>
</dbReference>
<name>A0A2V1HXH5_9MICO</name>
<dbReference type="CDD" id="cd01127">
    <property type="entry name" value="TrwB_TraG_TraD_VirD4"/>
    <property type="match status" value="1"/>
</dbReference>
<evidence type="ECO:0000256" key="2">
    <source>
        <dbReference type="ARBA" id="ARBA00022741"/>
    </source>
</evidence>
<feature type="binding site" evidence="4">
    <location>
        <begin position="1046"/>
        <end position="1053"/>
    </location>
    <ligand>
        <name>ATP</name>
        <dbReference type="ChEBI" id="CHEBI:30616"/>
    </ligand>
</feature>
<dbReference type="CDD" id="cd00060">
    <property type="entry name" value="FHA"/>
    <property type="match status" value="1"/>
</dbReference>
<dbReference type="InterPro" id="IPR000253">
    <property type="entry name" value="FHA_dom"/>
</dbReference>
<dbReference type="InterPro" id="IPR050206">
    <property type="entry name" value="FtsK/SpoIIIE/SftA"/>
</dbReference>
<reference evidence="8 9" key="1">
    <citation type="submission" date="2018-05" db="EMBL/GenBank/DDBJ databases">
        <title>Amnibacterium sp. M8JJ-5, whole genome shotgun sequence.</title>
        <authorList>
            <person name="Tuo L."/>
        </authorList>
    </citation>
    <scope>NUCLEOTIDE SEQUENCE [LARGE SCALE GENOMIC DNA]</scope>
    <source>
        <strain evidence="8 9">M8JJ-5</strain>
    </source>
</reference>
<evidence type="ECO:0000256" key="3">
    <source>
        <dbReference type="ARBA" id="ARBA00022840"/>
    </source>
</evidence>
<protein>
    <submittedName>
        <fullName evidence="8">Phosphopeptide-binding protein</fullName>
    </submittedName>
</protein>
<dbReference type="Pfam" id="PF01580">
    <property type="entry name" value="FtsK_SpoIIIE"/>
    <property type="match status" value="2"/>
</dbReference>
<dbReference type="Proteomes" id="UP000244893">
    <property type="component" value="Unassembled WGS sequence"/>
</dbReference>
<dbReference type="SMART" id="SM00382">
    <property type="entry name" value="AAA"/>
    <property type="match status" value="3"/>
</dbReference>
<keyword evidence="2 4" id="KW-0547">Nucleotide-binding</keyword>
<sequence length="1503" mass="159249">MRLKLALTRPNGGTTDVVVTADANATVGEIAETLLTSDPEPGVELGIPRAGDRQRDADVHTLSVAAPAQRSGAVLDPDLPVAEAAIASGATVSVVPVSGDRGGAPTGPVLAVVRVVDGPDVGTEFPIRRGSSIIGRDENCDIVLHDVLASKRHARIDVTRTVDIVDLNSANGVVVDGEEVARVSLSAGQTVLIGGSTLRVQQLAVDEVPVREVSAGPVSFTRSPTVERRYPGAEYDGPEVPKELETLPFPWIAFFAPLVAGATLYLILRNPFTLVFVALAPIIMLGTYLGQRSAAKRKLKKAIERFDSKLERLDAVLAEEREIERSVREDEAPSTSRLLDEADRLGPLLWSRRPEHWSFLNVRLGTGTATSRNTVTARERFDGIPEFQERLDGLVERYRLIDRIPVVESLVDAGAIGVAGDDPLVTPSVNALVAQVAALYSPAELAIGAIVGPEWGERLGWIKWLPHVGSPQSPLEGVHLADTATTGTSLLARLEELVAERLEKRRAADRTGIRGPMDPEDSVMLRGAAPADADSPRIPDPPCILVLIADEAPVDRSRLIALVERAALAGVLPVWIGPSVASLPAGCRTYLELRAAGSGRVGYVRTGETIDQVEVAQLDATAARDFARSMAAVADAGAPRTDESDVPRQVSLVSLLGADLARSSDAVVDRWRENDSLLDRTPGSPARPRRAGKLRALVGQGSVDAVHLDLRSQGPHALVGGTTGSGKSEFLQSWVLGMAAEYSPDRVTFLLVDYKGGSAFADCVDLPHSVGLVTDLDQHLVRRALTSLRAELRYREHVLNRKKAKDLLDLEKRGDPETPPALVLVIDEFAALAGEIPEFVDGVVDIAQRGRSLGIHLIMATQRPAGVIRDNLRANTNLRIALRMADESDSSDVLGDPVAAGFDPAIPGRAVAKTGPGRLTTFQSGYAGGWTREDAEPASIEVAGLGFGAERPWERPDAGAPVATVDPGPADIARLVSAIRGAARGADVPPPRRPWLPELAASYDVGLLRQRTDSELLIGVVDDASTQSQYPVYFRPDTDGNMAVYGASGTGKSVALRTLAVAAAITPRGGPVEVYGVDFTSGGLSMLETLPHVGAVIAGDDTERIARLFTRLAATIDERAARYAAVRAGDIREYRELAGRPDEPRILLFLDGMAAFRQEHEFATTRSFALFQQIISDGRSVGVHVVVTADRPATISPSVAASMQRKLVLRLTDDTDYATIDAPSDVLTAASPPGRGILDHLEVQVAVLGGTSNTAEQARAIERLASTLRSRGVREAPPVERLADDVALEALLGSAPGLLPLGIEDQSLAPVGVAPEGVLMISGPPGSGRSTALETLIRGLAATTSTEIHYLGTARSHIGRLPQLASAATGVDDVQAAATTLLAAVQEGRTGIAVVVESLADFLSTPADAPLVALFKALKRSDNLLIAESETSTWASSWPLLLEVKSARRGIALQPDQSEGDLLFRTSFPRAKRSQFPVGRGYLVAGGKTSLVQLARATGGADG</sequence>
<dbReference type="GO" id="GO:0003677">
    <property type="term" value="F:DNA binding"/>
    <property type="evidence" value="ECO:0007669"/>
    <property type="project" value="InterPro"/>
</dbReference>
<dbReference type="InterPro" id="IPR008984">
    <property type="entry name" value="SMAD_FHA_dom_sf"/>
</dbReference>
<evidence type="ECO:0000259" key="6">
    <source>
        <dbReference type="PROSITE" id="PS50006"/>
    </source>
</evidence>
<keyword evidence="5" id="KW-0472">Membrane</keyword>
<dbReference type="PANTHER" id="PTHR22683:SF1">
    <property type="entry name" value="TYPE VII SECRETION SYSTEM PROTEIN ESSC"/>
    <property type="match status" value="1"/>
</dbReference>
<dbReference type="InterPro" id="IPR003593">
    <property type="entry name" value="AAA+_ATPase"/>
</dbReference>
<dbReference type="RefSeq" id="WP_116755763.1">
    <property type="nucleotide sequence ID" value="NZ_JBHUEX010000001.1"/>
</dbReference>
<keyword evidence="3 4" id="KW-0067">ATP-binding</keyword>
<comment type="caution">
    <text evidence="8">The sequence shown here is derived from an EMBL/GenBank/DDBJ whole genome shotgun (WGS) entry which is preliminary data.</text>
</comment>
<dbReference type="SUPFAM" id="SSF52540">
    <property type="entry name" value="P-loop containing nucleoside triphosphate hydrolases"/>
    <property type="match status" value="3"/>
</dbReference>
<dbReference type="InterPro" id="IPR027417">
    <property type="entry name" value="P-loop_NTPase"/>
</dbReference>
<evidence type="ECO:0000313" key="9">
    <source>
        <dbReference type="Proteomes" id="UP000244893"/>
    </source>
</evidence>
<evidence type="ECO:0000259" key="7">
    <source>
        <dbReference type="PROSITE" id="PS50901"/>
    </source>
</evidence>
<dbReference type="SMART" id="SM00240">
    <property type="entry name" value="FHA"/>
    <property type="match status" value="1"/>
</dbReference>
<feature type="transmembrane region" description="Helical" evidence="5">
    <location>
        <begin position="249"/>
        <end position="268"/>
    </location>
</feature>
<keyword evidence="1" id="KW-0597">Phosphoprotein</keyword>
<dbReference type="OrthoDB" id="9807790at2"/>
<dbReference type="PROSITE" id="PS50901">
    <property type="entry name" value="FTSK"/>
    <property type="match status" value="2"/>
</dbReference>